<dbReference type="PANTHER" id="PTHR23076">
    <property type="entry name" value="METALLOPROTEASE M41 FTSH"/>
    <property type="match status" value="1"/>
</dbReference>
<dbReference type="GO" id="GO:0009507">
    <property type="term" value="C:chloroplast"/>
    <property type="evidence" value="ECO:0007669"/>
    <property type="project" value="TreeGrafter"/>
</dbReference>
<evidence type="ECO:0000259" key="1">
    <source>
        <dbReference type="Pfam" id="PF01434"/>
    </source>
</evidence>
<dbReference type="Pfam" id="PF01434">
    <property type="entry name" value="Peptidase_M41"/>
    <property type="match status" value="1"/>
</dbReference>
<evidence type="ECO:0000313" key="3">
    <source>
        <dbReference type="Proteomes" id="UP001497516"/>
    </source>
</evidence>
<proteinExistence type="predicted"/>
<dbReference type="Gene3D" id="1.20.58.760">
    <property type="entry name" value="Peptidase M41"/>
    <property type="match status" value="1"/>
</dbReference>
<dbReference type="AlphaFoldDB" id="A0AAV2ELA8"/>
<dbReference type="GO" id="GO:0045037">
    <property type="term" value="P:protein import into chloroplast stroma"/>
    <property type="evidence" value="ECO:0007669"/>
    <property type="project" value="TreeGrafter"/>
</dbReference>
<organism evidence="2 3">
    <name type="scientific">Linum trigynum</name>
    <dbReference type="NCBI Taxonomy" id="586398"/>
    <lineage>
        <taxon>Eukaryota</taxon>
        <taxon>Viridiplantae</taxon>
        <taxon>Streptophyta</taxon>
        <taxon>Embryophyta</taxon>
        <taxon>Tracheophyta</taxon>
        <taxon>Spermatophyta</taxon>
        <taxon>Magnoliopsida</taxon>
        <taxon>eudicotyledons</taxon>
        <taxon>Gunneridae</taxon>
        <taxon>Pentapetalae</taxon>
        <taxon>rosids</taxon>
        <taxon>fabids</taxon>
        <taxon>Malpighiales</taxon>
        <taxon>Linaceae</taxon>
        <taxon>Linum</taxon>
    </lineage>
</organism>
<accession>A0AAV2ELA8</accession>
<name>A0AAV2ELA8_9ROSI</name>
<reference evidence="2 3" key="1">
    <citation type="submission" date="2024-04" db="EMBL/GenBank/DDBJ databases">
        <authorList>
            <person name="Fracassetti M."/>
        </authorList>
    </citation>
    <scope>NUCLEOTIDE SEQUENCE [LARGE SCALE GENOMIC DNA]</scope>
</reference>
<dbReference type="GO" id="GO:0004176">
    <property type="term" value="F:ATP-dependent peptidase activity"/>
    <property type="evidence" value="ECO:0007669"/>
    <property type="project" value="InterPro"/>
</dbReference>
<sequence>MPRIHLGGVGAKLAQLAQEAALVAVRQGHTSVIQPDMDEGECRRATTEVGVAITAHLLRRYEHAQVEFCDLISVVPRGQTLSQIVFHRLDDEAYIFERRPQLLHRLQVLLGGRAAEEVIYGRDTSRTSVSYLADASCWLARKIMSIWNLENPMVIHGEPPAWRKKSRFVVPRL</sequence>
<gene>
    <name evidence="2" type="ORF">LTRI10_LOCUS27617</name>
</gene>
<feature type="domain" description="Peptidase M41" evidence="1">
    <location>
        <begin position="48"/>
        <end position="125"/>
    </location>
</feature>
<dbReference type="PANTHER" id="PTHR23076:SF111">
    <property type="entry name" value="INACTIVE ATP-DEPENDENT ZINC METALLOPROTEASE FTSHI 1, CHLOROPLASTIC-RELATED"/>
    <property type="match status" value="1"/>
</dbReference>
<dbReference type="SUPFAM" id="SSF140990">
    <property type="entry name" value="FtsH protease domain-like"/>
    <property type="match status" value="1"/>
</dbReference>
<protein>
    <recommendedName>
        <fullName evidence="1">Peptidase M41 domain-containing protein</fullName>
    </recommendedName>
</protein>
<dbReference type="EMBL" id="OZ034818">
    <property type="protein sequence ID" value="CAL1386579.1"/>
    <property type="molecule type" value="Genomic_DNA"/>
</dbReference>
<keyword evidence="3" id="KW-1185">Reference proteome</keyword>
<dbReference type="Proteomes" id="UP001497516">
    <property type="component" value="Chromosome 5"/>
</dbReference>
<dbReference type="GO" id="GO:0006508">
    <property type="term" value="P:proteolysis"/>
    <property type="evidence" value="ECO:0007669"/>
    <property type="project" value="InterPro"/>
</dbReference>
<evidence type="ECO:0000313" key="2">
    <source>
        <dbReference type="EMBL" id="CAL1386579.1"/>
    </source>
</evidence>
<dbReference type="InterPro" id="IPR000642">
    <property type="entry name" value="Peptidase_M41"/>
</dbReference>
<dbReference type="GO" id="GO:0004222">
    <property type="term" value="F:metalloendopeptidase activity"/>
    <property type="evidence" value="ECO:0007669"/>
    <property type="project" value="InterPro"/>
</dbReference>
<dbReference type="InterPro" id="IPR037219">
    <property type="entry name" value="Peptidase_M41-like"/>
</dbReference>
<dbReference type="GO" id="GO:0005524">
    <property type="term" value="F:ATP binding"/>
    <property type="evidence" value="ECO:0007669"/>
    <property type="project" value="InterPro"/>
</dbReference>